<dbReference type="OrthoDB" id="9811476at2"/>
<dbReference type="SUPFAM" id="SSF53686">
    <property type="entry name" value="Tryptophan synthase beta subunit-like PLP-dependent enzymes"/>
    <property type="match status" value="1"/>
</dbReference>
<evidence type="ECO:0000256" key="3">
    <source>
        <dbReference type="ARBA" id="ARBA00022898"/>
    </source>
</evidence>
<evidence type="ECO:0000256" key="1">
    <source>
        <dbReference type="ARBA" id="ARBA00001933"/>
    </source>
</evidence>
<dbReference type="GO" id="GO:0030170">
    <property type="term" value="F:pyridoxal phosphate binding"/>
    <property type="evidence" value="ECO:0007669"/>
    <property type="project" value="InterPro"/>
</dbReference>
<dbReference type="InterPro" id="IPR000634">
    <property type="entry name" value="Ser/Thr_deHydtase_PyrdxlP-BS"/>
</dbReference>
<dbReference type="FunFam" id="3.40.50.1100:FF:000005">
    <property type="entry name" value="Threonine dehydratase catabolic"/>
    <property type="match status" value="1"/>
</dbReference>
<dbReference type="Proteomes" id="UP000435648">
    <property type="component" value="Chromosome"/>
</dbReference>
<dbReference type="GO" id="GO:0006567">
    <property type="term" value="P:L-threonine catabolic process"/>
    <property type="evidence" value="ECO:0007669"/>
    <property type="project" value="TreeGrafter"/>
</dbReference>
<dbReference type="PANTHER" id="PTHR48078">
    <property type="entry name" value="THREONINE DEHYDRATASE, MITOCHONDRIAL-RELATED"/>
    <property type="match status" value="1"/>
</dbReference>
<proteinExistence type="inferred from homology"/>
<dbReference type="GO" id="GO:0004794">
    <property type="term" value="F:threonine deaminase activity"/>
    <property type="evidence" value="ECO:0007669"/>
    <property type="project" value="TreeGrafter"/>
</dbReference>
<keyword evidence="3" id="KW-0663">Pyridoxal phosphate</keyword>
<dbReference type="PANTHER" id="PTHR48078:SF6">
    <property type="entry name" value="L-THREONINE DEHYDRATASE CATABOLIC TDCB"/>
    <property type="match status" value="1"/>
</dbReference>
<dbReference type="RefSeq" id="WP_158193125.1">
    <property type="nucleotide sequence ID" value="NZ_CP046908.1"/>
</dbReference>
<evidence type="ECO:0000259" key="5">
    <source>
        <dbReference type="Pfam" id="PF00291"/>
    </source>
</evidence>
<dbReference type="PROSITE" id="PS00165">
    <property type="entry name" value="DEHYDRATASE_SER_THR"/>
    <property type="match status" value="1"/>
</dbReference>
<dbReference type="GO" id="GO:0003941">
    <property type="term" value="F:L-serine ammonia-lyase activity"/>
    <property type="evidence" value="ECO:0007669"/>
    <property type="project" value="TreeGrafter"/>
</dbReference>
<dbReference type="GO" id="GO:0009097">
    <property type="term" value="P:isoleucine biosynthetic process"/>
    <property type="evidence" value="ECO:0007669"/>
    <property type="project" value="TreeGrafter"/>
</dbReference>
<accession>A0A857C6G3</accession>
<evidence type="ECO:0000256" key="4">
    <source>
        <dbReference type="ARBA" id="ARBA00023239"/>
    </source>
</evidence>
<comment type="cofactor">
    <cofactor evidence="1">
        <name>pyridoxal 5'-phosphate</name>
        <dbReference type="ChEBI" id="CHEBI:597326"/>
    </cofactor>
</comment>
<dbReference type="Gene3D" id="3.40.50.1100">
    <property type="match status" value="2"/>
</dbReference>
<comment type="similarity">
    <text evidence="2">Belongs to the serine/threonine dehydratase family.</text>
</comment>
<dbReference type="CDD" id="cd01562">
    <property type="entry name" value="Thr-dehyd"/>
    <property type="match status" value="1"/>
</dbReference>
<dbReference type="AlphaFoldDB" id="A0A857C6G3"/>
<dbReference type="EMBL" id="CP046908">
    <property type="protein sequence ID" value="QGZ34142.1"/>
    <property type="molecule type" value="Genomic_DNA"/>
</dbReference>
<evidence type="ECO:0000256" key="2">
    <source>
        <dbReference type="ARBA" id="ARBA00010869"/>
    </source>
</evidence>
<dbReference type="InterPro" id="IPR001926">
    <property type="entry name" value="TrpB-like_PALP"/>
</dbReference>
<keyword evidence="4" id="KW-0456">Lyase</keyword>
<dbReference type="InterPro" id="IPR036052">
    <property type="entry name" value="TrpB-like_PALP_sf"/>
</dbReference>
<dbReference type="Pfam" id="PF00291">
    <property type="entry name" value="PALP"/>
    <property type="match status" value="1"/>
</dbReference>
<reference evidence="6 7" key="1">
    <citation type="submission" date="2019-12" db="EMBL/GenBank/DDBJ databases">
        <title>The genome of Stappia indica PHM037.</title>
        <authorList>
            <person name="Kacar D."/>
            <person name="Galan B."/>
            <person name="Canedo L."/>
            <person name="Rodriguez P."/>
            <person name="de la Calle F."/>
            <person name="Garcia J.L."/>
        </authorList>
    </citation>
    <scope>NUCLEOTIDE SEQUENCE [LARGE SCALE GENOMIC DNA]</scope>
    <source>
        <strain evidence="6 7">PHM037</strain>
    </source>
</reference>
<evidence type="ECO:0000313" key="6">
    <source>
        <dbReference type="EMBL" id="QGZ34142.1"/>
    </source>
</evidence>
<protein>
    <submittedName>
        <fullName evidence="6">Pyridoxal-phosphate dependent enzyme</fullName>
    </submittedName>
</protein>
<sequence>MDAIPVSSPVFQDIRDAQQRIAGEAVVTPLLRSAFLDELTGGTVLLKAENLQRTGSFKFRGAFNRLSMIPADARAGGVVACSSGNHAQGVAEAARVLGMPATIVMPQDAPQAKLDRTRRSGARVVTYRRGVDDRDVLALEIARETAATMVHPYNDAGVIAGQGTIGAEVAEQAAALGLVPEAMLTCAGGGGMTGGIALALETLLPDCELLPVEPEGFDDHGRSLTGGTVVANPSEAGSVCDALLARQPGEIGFSITRRRASRGLAVSDAEALAAVAFAFRELKLVVEPGGAVCLAAVLSGRLPVKGRVVALTLSGGNIDADMMAKALAG</sequence>
<name>A0A857C6G3_9HYPH</name>
<gene>
    <name evidence="6" type="ORF">GH266_06230</name>
</gene>
<organism evidence="6 7">
    <name type="scientific">Stappia indica</name>
    <dbReference type="NCBI Taxonomy" id="538381"/>
    <lineage>
        <taxon>Bacteria</taxon>
        <taxon>Pseudomonadati</taxon>
        <taxon>Pseudomonadota</taxon>
        <taxon>Alphaproteobacteria</taxon>
        <taxon>Hyphomicrobiales</taxon>
        <taxon>Stappiaceae</taxon>
        <taxon>Stappia</taxon>
    </lineage>
</organism>
<dbReference type="GO" id="GO:0006565">
    <property type="term" value="P:L-serine catabolic process"/>
    <property type="evidence" value="ECO:0007669"/>
    <property type="project" value="TreeGrafter"/>
</dbReference>
<dbReference type="KEGG" id="siw:GH266_06230"/>
<feature type="domain" description="Tryptophan synthase beta chain-like PALP" evidence="5">
    <location>
        <begin position="27"/>
        <end position="311"/>
    </location>
</feature>
<dbReference type="InterPro" id="IPR050147">
    <property type="entry name" value="Ser/Thr_Dehydratase"/>
</dbReference>
<evidence type="ECO:0000313" key="7">
    <source>
        <dbReference type="Proteomes" id="UP000435648"/>
    </source>
</evidence>